<evidence type="ECO:0000313" key="2">
    <source>
        <dbReference type="EMBL" id="GGS53211.1"/>
    </source>
</evidence>
<organism evidence="2 3">
    <name type="scientific">Actinokineospora fastidiosa</name>
    <dbReference type="NCBI Taxonomy" id="1816"/>
    <lineage>
        <taxon>Bacteria</taxon>
        <taxon>Bacillati</taxon>
        <taxon>Actinomycetota</taxon>
        <taxon>Actinomycetes</taxon>
        <taxon>Pseudonocardiales</taxon>
        <taxon>Pseudonocardiaceae</taxon>
        <taxon>Actinokineospora</taxon>
    </lineage>
</organism>
<accession>A0A918GRI8</accession>
<comment type="caution">
    <text evidence="2">The sequence shown here is derived from an EMBL/GenBank/DDBJ whole genome shotgun (WGS) entry which is preliminary data.</text>
</comment>
<reference evidence="2" key="2">
    <citation type="submission" date="2020-09" db="EMBL/GenBank/DDBJ databases">
        <authorList>
            <person name="Sun Q."/>
            <person name="Ohkuma M."/>
        </authorList>
    </citation>
    <scope>NUCLEOTIDE SEQUENCE</scope>
    <source>
        <strain evidence="2">JCM 3276</strain>
    </source>
</reference>
<name>A0A918GRI8_9PSEU</name>
<dbReference type="Proteomes" id="UP000660680">
    <property type="component" value="Unassembled WGS sequence"/>
</dbReference>
<sequence>MIVQPCGTVVTSPPGPTTRWYPAGIGSATIDGLGVDSIGLGNSPLDRPVGPEGDGGPGR</sequence>
<dbReference type="AlphaFoldDB" id="A0A918GRI8"/>
<reference evidence="2" key="1">
    <citation type="journal article" date="2014" name="Int. J. Syst. Evol. Microbiol.">
        <title>Complete genome sequence of Corynebacterium casei LMG S-19264T (=DSM 44701T), isolated from a smear-ripened cheese.</title>
        <authorList>
            <consortium name="US DOE Joint Genome Institute (JGI-PGF)"/>
            <person name="Walter F."/>
            <person name="Albersmeier A."/>
            <person name="Kalinowski J."/>
            <person name="Ruckert C."/>
        </authorList>
    </citation>
    <scope>NUCLEOTIDE SEQUENCE</scope>
    <source>
        <strain evidence="2">JCM 3276</strain>
    </source>
</reference>
<dbReference type="EMBL" id="BMRB01000006">
    <property type="protein sequence ID" value="GGS53211.1"/>
    <property type="molecule type" value="Genomic_DNA"/>
</dbReference>
<gene>
    <name evidence="2" type="ORF">GCM10010171_55640</name>
</gene>
<protein>
    <submittedName>
        <fullName evidence="2">Uncharacterized protein</fullName>
    </submittedName>
</protein>
<keyword evidence="3" id="KW-1185">Reference proteome</keyword>
<proteinExistence type="predicted"/>
<evidence type="ECO:0000313" key="3">
    <source>
        <dbReference type="Proteomes" id="UP000660680"/>
    </source>
</evidence>
<evidence type="ECO:0000256" key="1">
    <source>
        <dbReference type="SAM" id="MobiDB-lite"/>
    </source>
</evidence>
<feature type="region of interest" description="Disordered" evidence="1">
    <location>
        <begin position="38"/>
        <end position="59"/>
    </location>
</feature>